<dbReference type="PANTHER" id="PTHR10758:SF2">
    <property type="entry name" value="26S PROTEASOME NON-ATPASE REGULATORY SUBUNIT 3"/>
    <property type="match status" value="1"/>
</dbReference>
<gene>
    <name evidence="6" type="ORF">LY90DRAFT_522359</name>
</gene>
<dbReference type="EMBL" id="MCOG01000014">
    <property type="protein sequence ID" value="ORY79666.1"/>
    <property type="molecule type" value="Genomic_DNA"/>
</dbReference>
<dbReference type="InterPro" id="IPR057985">
    <property type="entry name" value="TPR_PSMD3_N"/>
</dbReference>
<proteinExistence type="inferred from homology"/>
<dbReference type="Proteomes" id="UP000193920">
    <property type="component" value="Unassembled WGS sequence"/>
</dbReference>
<evidence type="ECO:0000259" key="5">
    <source>
        <dbReference type="PROSITE" id="PS50250"/>
    </source>
</evidence>
<dbReference type="GO" id="GO:0006511">
    <property type="term" value="P:ubiquitin-dependent protein catabolic process"/>
    <property type="evidence" value="ECO:0007669"/>
    <property type="project" value="TreeGrafter"/>
</dbReference>
<evidence type="ECO:0000313" key="6">
    <source>
        <dbReference type="EMBL" id="ORY79666.1"/>
    </source>
</evidence>
<dbReference type="Pfam" id="PF01399">
    <property type="entry name" value="PCI"/>
    <property type="match status" value="1"/>
</dbReference>
<dbReference type="InterPro" id="IPR011990">
    <property type="entry name" value="TPR-like_helical_dom_sf"/>
</dbReference>
<protein>
    <recommendedName>
        <fullName evidence="5">PCI domain-containing protein</fullName>
    </recommendedName>
</protein>
<dbReference type="STRING" id="1754190.A0A1Y2F8I4"/>
<sequence length="477" mass="55464">MEASKEIKDVEMEVVKSPEEEQKELLNLLLADIKQNVINLEKAVNTIENRFITRVLRTFPSIRRRLTDVALAKIINIHVPQESMELDQELNDKNKTKAYLPEVETYLLLLVLIYLHDKKEYEKGAELSSNYIDRVISFNRRTMDMLAAKFYFYYSRFFELTNRLSSIRTKLLAAQRTTALRHDSESQATILNLLLRNYLHYNLVEQADKLVLKTTFPEEASNNQFARYMLYLGRIKAIQLDYTSANRYLLQAIRKAPQTSKTVGFLQAANKLSIIVQILMGEIPAKSLFKQPELKKSLEPYFHITQAVRVGDLTKFKETLNKYTPVFRADNTYTLILRLRHNVIKTGIRMISLSYSRISLRDICHKLQLDSEEDAEYIIAKAIRDGVIDATINHEEGYMKSKEIVDIYSTNEPQEAFNECITFCLNLRNESVKAMRFPSNAYRKELASAKEIDDEERKLAKEIEDGELDDDSMDDDY</sequence>
<dbReference type="GO" id="GO:0008541">
    <property type="term" value="C:proteasome regulatory particle, lid subcomplex"/>
    <property type="evidence" value="ECO:0007669"/>
    <property type="project" value="TreeGrafter"/>
</dbReference>
<feature type="domain" description="PCI" evidence="5">
    <location>
        <begin position="226"/>
        <end position="406"/>
    </location>
</feature>
<dbReference type="OrthoDB" id="1713558at2759"/>
<keyword evidence="3" id="KW-0175">Coiled coil</keyword>
<comment type="similarity">
    <text evidence="1">Belongs to the proteasome subunit S3 family.</text>
</comment>
<dbReference type="Pfam" id="PF25573">
    <property type="entry name" value="TPR_PSMD3_N"/>
    <property type="match status" value="2"/>
</dbReference>
<dbReference type="InterPro" id="IPR050756">
    <property type="entry name" value="CSN3"/>
</dbReference>
<dbReference type="InterPro" id="IPR013586">
    <property type="entry name" value="PSMD3_C"/>
</dbReference>
<dbReference type="PANTHER" id="PTHR10758">
    <property type="entry name" value="26S PROTEASOME NON-ATPASE REGULATORY SUBUNIT 3/COP9 SIGNALOSOME COMPLEX SUBUNIT 3"/>
    <property type="match status" value="1"/>
</dbReference>
<feature type="compositionally biased region" description="Acidic residues" evidence="4">
    <location>
        <begin position="464"/>
        <end position="477"/>
    </location>
</feature>
<dbReference type="PROSITE" id="PS50250">
    <property type="entry name" value="PCI"/>
    <property type="match status" value="1"/>
</dbReference>
<keyword evidence="2" id="KW-0647">Proteasome</keyword>
<dbReference type="InterPro" id="IPR036390">
    <property type="entry name" value="WH_DNA-bd_sf"/>
</dbReference>
<organism evidence="6 7">
    <name type="scientific">Neocallimastix californiae</name>
    <dbReference type="NCBI Taxonomy" id="1754190"/>
    <lineage>
        <taxon>Eukaryota</taxon>
        <taxon>Fungi</taxon>
        <taxon>Fungi incertae sedis</taxon>
        <taxon>Chytridiomycota</taxon>
        <taxon>Chytridiomycota incertae sedis</taxon>
        <taxon>Neocallimastigomycetes</taxon>
        <taxon>Neocallimastigales</taxon>
        <taxon>Neocallimastigaceae</taxon>
        <taxon>Neocallimastix</taxon>
    </lineage>
</organism>
<evidence type="ECO:0000256" key="2">
    <source>
        <dbReference type="ARBA" id="ARBA00022942"/>
    </source>
</evidence>
<evidence type="ECO:0000313" key="7">
    <source>
        <dbReference type="Proteomes" id="UP000193920"/>
    </source>
</evidence>
<dbReference type="AlphaFoldDB" id="A0A1Y2F8I4"/>
<feature type="region of interest" description="Disordered" evidence="4">
    <location>
        <begin position="455"/>
        <end position="477"/>
    </location>
</feature>
<dbReference type="SMART" id="SM00753">
    <property type="entry name" value="PAM"/>
    <property type="match status" value="1"/>
</dbReference>
<comment type="caution">
    <text evidence="6">The sequence shown here is derived from an EMBL/GenBank/DDBJ whole genome shotgun (WGS) entry which is preliminary data.</text>
</comment>
<dbReference type="Pfam" id="PF08375">
    <property type="entry name" value="Rpn3_C"/>
    <property type="match status" value="1"/>
</dbReference>
<evidence type="ECO:0000256" key="4">
    <source>
        <dbReference type="SAM" id="MobiDB-lite"/>
    </source>
</evidence>
<feature type="coiled-coil region" evidence="3">
    <location>
        <begin position="23"/>
        <end position="50"/>
    </location>
</feature>
<evidence type="ECO:0000256" key="1">
    <source>
        <dbReference type="ARBA" id="ARBA00007912"/>
    </source>
</evidence>
<dbReference type="GO" id="GO:0030234">
    <property type="term" value="F:enzyme regulator activity"/>
    <property type="evidence" value="ECO:0007669"/>
    <property type="project" value="InterPro"/>
</dbReference>
<keyword evidence="7" id="KW-1185">Reference proteome</keyword>
<dbReference type="GO" id="GO:0042176">
    <property type="term" value="P:regulation of protein catabolic process"/>
    <property type="evidence" value="ECO:0007669"/>
    <property type="project" value="InterPro"/>
</dbReference>
<dbReference type="SUPFAM" id="SSF48452">
    <property type="entry name" value="TPR-like"/>
    <property type="match status" value="1"/>
</dbReference>
<evidence type="ECO:0000256" key="3">
    <source>
        <dbReference type="SAM" id="Coils"/>
    </source>
</evidence>
<accession>A0A1Y2F8I4</accession>
<reference evidence="6 7" key="1">
    <citation type="submission" date="2016-08" db="EMBL/GenBank/DDBJ databases">
        <title>A Parts List for Fungal Cellulosomes Revealed by Comparative Genomics.</title>
        <authorList>
            <consortium name="DOE Joint Genome Institute"/>
            <person name="Haitjema C.H."/>
            <person name="Gilmore S.P."/>
            <person name="Henske J.K."/>
            <person name="Solomon K.V."/>
            <person name="De Groot R."/>
            <person name="Kuo A."/>
            <person name="Mondo S.J."/>
            <person name="Salamov A.A."/>
            <person name="Labutti K."/>
            <person name="Zhao Z."/>
            <person name="Chiniquy J."/>
            <person name="Barry K."/>
            <person name="Brewer H.M."/>
            <person name="Purvine S.O."/>
            <person name="Wright A.T."/>
            <person name="Boxma B."/>
            <person name="Van Alen T."/>
            <person name="Hackstein J.H."/>
            <person name="Baker S.E."/>
            <person name="Grigoriev I.V."/>
            <person name="O'Malley M.A."/>
        </authorList>
    </citation>
    <scope>NUCLEOTIDE SEQUENCE [LARGE SCALE GENOMIC DNA]</scope>
    <source>
        <strain evidence="6 7">G1</strain>
    </source>
</reference>
<dbReference type="SUPFAM" id="SSF46785">
    <property type="entry name" value="Winged helix' DNA-binding domain"/>
    <property type="match status" value="1"/>
</dbReference>
<dbReference type="InterPro" id="IPR000717">
    <property type="entry name" value="PCI_dom"/>
</dbReference>
<dbReference type="SMART" id="SM00088">
    <property type="entry name" value="PINT"/>
    <property type="match status" value="1"/>
</dbReference>
<name>A0A1Y2F8I4_9FUNG</name>